<accession>A0A0R2MV04</accession>
<dbReference type="EMBL" id="JQCE01000020">
    <property type="protein sequence ID" value="KRO17300.1"/>
    <property type="molecule type" value="Genomic_DNA"/>
</dbReference>
<reference evidence="2 3" key="1">
    <citation type="journal article" date="2015" name="Genome Announc.">
        <title>Expanding the biotechnology potential of lactobacilli through comparative genomics of 213 strains and associated genera.</title>
        <authorList>
            <person name="Sun Z."/>
            <person name="Harris H.M."/>
            <person name="McCann A."/>
            <person name="Guo C."/>
            <person name="Argimon S."/>
            <person name="Zhang W."/>
            <person name="Yang X."/>
            <person name="Jeffery I.B."/>
            <person name="Cooney J.C."/>
            <person name="Kagawa T.F."/>
            <person name="Liu W."/>
            <person name="Song Y."/>
            <person name="Salvetti E."/>
            <person name="Wrobel A."/>
            <person name="Rasinkangas P."/>
            <person name="Parkhill J."/>
            <person name="Rea M.C."/>
            <person name="O'Sullivan O."/>
            <person name="Ritari J."/>
            <person name="Douillard F.P."/>
            <person name="Paul Ross R."/>
            <person name="Yang R."/>
            <person name="Briner A.E."/>
            <person name="Felis G.E."/>
            <person name="de Vos W.M."/>
            <person name="Barrangou R."/>
            <person name="Klaenhammer T.R."/>
            <person name="Caufield P.W."/>
            <person name="Cui Y."/>
            <person name="Zhang H."/>
            <person name="O'Toole P.W."/>
        </authorList>
    </citation>
    <scope>NUCLEOTIDE SEQUENCE [LARGE SCALE GENOMIC DNA]</scope>
    <source>
        <strain evidence="2 3">DSM 24301</strain>
    </source>
</reference>
<sequence>MSDHITWLFIGIILISGLIINRTHSKANMRIVFSFMSVAAAGLIITEEMPAFLRIVFFIILLATGFFGYVRQSNRIDNDNKK</sequence>
<protein>
    <submittedName>
        <fullName evidence="2">Uncharacterized protein</fullName>
    </submittedName>
</protein>
<comment type="caution">
    <text evidence="2">The sequence shown here is derived from an EMBL/GenBank/DDBJ whole genome shotgun (WGS) entry which is preliminary data.</text>
</comment>
<evidence type="ECO:0000313" key="2">
    <source>
        <dbReference type="EMBL" id="KRO17300.1"/>
    </source>
</evidence>
<dbReference type="PATRIC" id="fig|1293598.4.peg.452"/>
<name>A0A0R2MV04_9LACO</name>
<keyword evidence="1" id="KW-1133">Transmembrane helix</keyword>
<keyword evidence="3" id="KW-1185">Reference proteome</keyword>
<organism evidence="2 3">
    <name type="scientific">Lacticaseibacillus saniviri JCM 17471 = DSM 24301</name>
    <dbReference type="NCBI Taxonomy" id="1293598"/>
    <lineage>
        <taxon>Bacteria</taxon>
        <taxon>Bacillati</taxon>
        <taxon>Bacillota</taxon>
        <taxon>Bacilli</taxon>
        <taxon>Lactobacillales</taxon>
        <taxon>Lactobacillaceae</taxon>
        <taxon>Lacticaseibacillus</taxon>
    </lineage>
</organism>
<feature type="transmembrane region" description="Helical" evidence="1">
    <location>
        <begin position="6"/>
        <end position="21"/>
    </location>
</feature>
<feature type="transmembrane region" description="Helical" evidence="1">
    <location>
        <begin position="51"/>
        <end position="70"/>
    </location>
</feature>
<gene>
    <name evidence="2" type="ORF">IV56_GL000420</name>
</gene>
<evidence type="ECO:0000256" key="1">
    <source>
        <dbReference type="SAM" id="Phobius"/>
    </source>
</evidence>
<dbReference type="Proteomes" id="UP000050969">
    <property type="component" value="Unassembled WGS sequence"/>
</dbReference>
<proteinExistence type="predicted"/>
<keyword evidence="1" id="KW-0472">Membrane</keyword>
<dbReference type="RefSeq" id="WP_056992713.1">
    <property type="nucleotide sequence ID" value="NZ_JQCE01000020.1"/>
</dbReference>
<dbReference type="AlphaFoldDB" id="A0A0R2MV04"/>
<keyword evidence="1" id="KW-0812">Transmembrane</keyword>
<dbReference type="STRING" id="1293598.IV56_GL000420"/>
<evidence type="ECO:0000313" key="3">
    <source>
        <dbReference type="Proteomes" id="UP000050969"/>
    </source>
</evidence>
<feature type="transmembrane region" description="Helical" evidence="1">
    <location>
        <begin position="28"/>
        <end position="45"/>
    </location>
</feature>